<dbReference type="Pfam" id="PF00056">
    <property type="entry name" value="Ldh_1_N"/>
    <property type="match status" value="1"/>
</dbReference>
<proteinExistence type="predicted"/>
<dbReference type="EMBL" id="UYYB01029103">
    <property type="protein sequence ID" value="VDM73141.1"/>
    <property type="molecule type" value="Genomic_DNA"/>
</dbReference>
<keyword evidence="2" id="KW-0520">NAD</keyword>
<dbReference type="InterPro" id="IPR001236">
    <property type="entry name" value="Lactate/malate_DH_N"/>
</dbReference>
<evidence type="ECO:0000259" key="3">
    <source>
        <dbReference type="Pfam" id="PF00056"/>
    </source>
</evidence>
<dbReference type="GO" id="GO:0006089">
    <property type="term" value="P:lactate metabolic process"/>
    <property type="evidence" value="ECO:0007669"/>
    <property type="project" value="TreeGrafter"/>
</dbReference>
<dbReference type="SUPFAM" id="SSF51735">
    <property type="entry name" value="NAD(P)-binding Rossmann-fold domains"/>
    <property type="match status" value="1"/>
</dbReference>
<evidence type="ECO:0000256" key="1">
    <source>
        <dbReference type="ARBA" id="ARBA00023002"/>
    </source>
</evidence>
<organism evidence="4 5">
    <name type="scientific">Strongylus vulgaris</name>
    <name type="common">Blood worm</name>
    <dbReference type="NCBI Taxonomy" id="40348"/>
    <lineage>
        <taxon>Eukaryota</taxon>
        <taxon>Metazoa</taxon>
        <taxon>Ecdysozoa</taxon>
        <taxon>Nematoda</taxon>
        <taxon>Chromadorea</taxon>
        <taxon>Rhabditida</taxon>
        <taxon>Rhabditina</taxon>
        <taxon>Rhabditomorpha</taxon>
        <taxon>Strongyloidea</taxon>
        <taxon>Strongylidae</taxon>
        <taxon>Strongylus</taxon>
    </lineage>
</organism>
<gene>
    <name evidence="4" type="ORF">SVUK_LOCUS8139</name>
</gene>
<dbReference type="AlphaFoldDB" id="A0A3P7IJ56"/>
<accession>A0A3P7IJ56</accession>
<name>A0A3P7IJ56_STRVU</name>
<dbReference type="PANTHER" id="PTHR43128">
    <property type="entry name" value="L-2-HYDROXYCARBOXYLATE DEHYDROGENASE (NAD(P)(+))"/>
    <property type="match status" value="1"/>
</dbReference>
<dbReference type="GO" id="GO:0004459">
    <property type="term" value="F:L-lactate dehydrogenase (NAD+) activity"/>
    <property type="evidence" value="ECO:0007669"/>
    <property type="project" value="TreeGrafter"/>
</dbReference>
<dbReference type="OrthoDB" id="5804929at2759"/>
<dbReference type="InterPro" id="IPR036291">
    <property type="entry name" value="NAD(P)-bd_dom_sf"/>
</dbReference>
<evidence type="ECO:0000256" key="2">
    <source>
        <dbReference type="ARBA" id="ARBA00023027"/>
    </source>
</evidence>
<feature type="domain" description="Lactate/malate dehydrogenase N-terminal" evidence="3">
    <location>
        <begin position="26"/>
        <end position="82"/>
    </location>
</feature>
<dbReference type="PANTHER" id="PTHR43128:SF16">
    <property type="entry name" value="L-LACTATE DEHYDROGENASE"/>
    <property type="match status" value="1"/>
</dbReference>
<evidence type="ECO:0000313" key="5">
    <source>
        <dbReference type="Proteomes" id="UP000270094"/>
    </source>
</evidence>
<keyword evidence="1" id="KW-0560">Oxidoreductase</keyword>
<sequence length="100" mass="11197">MSDKILKTVKKIMQEMALPAEKTPQKVTIVGAGAVGMACAYSMLQQGVCTELCLVDTVENKVKGEMMDLQHGQAFTGRCIIQADTSELIFWPRYDYRHKK</sequence>
<dbReference type="Gene3D" id="3.40.50.720">
    <property type="entry name" value="NAD(P)-binding Rossmann-like Domain"/>
    <property type="match status" value="1"/>
</dbReference>
<dbReference type="PRINTS" id="PR00086">
    <property type="entry name" value="LLDHDRGNASE"/>
</dbReference>
<evidence type="ECO:0000313" key="4">
    <source>
        <dbReference type="EMBL" id="VDM73141.1"/>
    </source>
</evidence>
<protein>
    <recommendedName>
        <fullName evidence="3">Lactate/malate dehydrogenase N-terminal domain-containing protein</fullName>
    </recommendedName>
</protein>
<dbReference type="InterPro" id="IPR001557">
    <property type="entry name" value="L-lactate/malate_DH"/>
</dbReference>
<keyword evidence="5" id="KW-1185">Reference proteome</keyword>
<reference evidence="4 5" key="1">
    <citation type="submission" date="2018-11" db="EMBL/GenBank/DDBJ databases">
        <authorList>
            <consortium name="Pathogen Informatics"/>
        </authorList>
    </citation>
    <scope>NUCLEOTIDE SEQUENCE [LARGE SCALE GENOMIC DNA]</scope>
</reference>
<dbReference type="Proteomes" id="UP000270094">
    <property type="component" value="Unassembled WGS sequence"/>
</dbReference>